<dbReference type="PROSITE" id="PS51191">
    <property type="entry name" value="FEMABX"/>
    <property type="match status" value="1"/>
</dbReference>
<evidence type="ECO:0000313" key="7">
    <source>
        <dbReference type="EMBL" id="PIY95908.1"/>
    </source>
</evidence>
<dbReference type="GO" id="GO:0016755">
    <property type="term" value="F:aminoacyltransferase activity"/>
    <property type="evidence" value="ECO:0007669"/>
    <property type="project" value="InterPro"/>
</dbReference>
<dbReference type="Gene3D" id="3.40.630.30">
    <property type="match status" value="2"/>
</dbReference>
<evidence type="ECO:0000256" key="3">
    <source>
        <dbReference type="ARBA" id="ARBA00022960"/>
    </source>
</evidence>
<dbReference type="AlphaFoldDB" id="A0A2M7RGM6"/>
<evidence type="ECO:0000256" key="5">
    <source>
        <dbReference type="ARBA" id="ARBA00023315"/>
    </source>
</evidence>
<gene>
    <name evidence="7" type="ORF">COY66_05625</name>
</gene>
<dbReference type="Proteomes" id="UP000230779">
    <property type="component" value="Unassembled WGS sequence"/>
</dbReference>
<evidence type="ECO:0000256" key="4">
    <source>
        <dbReference type="ARBA" id="ARBA00022984"/>
    </source>
</evidence>
<dbReference type="InterPro" id="IPR016181">
    <property type="entry name" value="Acyl_CoA_acyltransferase"/>
</dbReference>
<protein>
    <recommendedName>
        <fullName evidence="9">Peptidoglycan bridge formation protein FemAB</fullName>
    </recommendedName>
</protein>
<comment type="caution">
    <text evidence="7">The sequence shown here is derived from an EMBL/GenBank/DDBJ whole genome shotgun (WGS) entry which is preliminary data.</text>
</comment>
<keyword evidence="3" id="KW-0133">Cell shape</keyword>
<keyword evidence="4" id="KW-0573">Peptidoglycan synthesis</keyword>
<organism evidence="7 8">
    <name type="scientific">Candidatus Kerfeldbacteria bacterium CG_4_10_14_0_8_um_filter_42_10</name>
    <dbReference type="NCBI Taxonomy" id="2014248"/>
    <lineage>
        <taxon>Bacteria</taxon>
        <taxon>Candidatus Kerfeldiibacteriota</taxon>
    </lineage>
</organism>
<dbReference type="Pfam" id="PF02388">
    <property type="entry name" value="FemAB"/>
    <property type="match status" value="2"/>
</dbReference>
<evidence type="ECO:0000256" key="2">
    <source>
        <dbReference type="ARBA" id="ARBA00022679"/>
    </source>
</evidence>
<evidence type="ECO:0008006" key="9">
    <source>
        <dbReference type="Google" id="ProtNLM"/>
    </source>
</evidence>
<reference evidence="7 8" key="1">
    <citation type="submission" date="2017-09" db="EMBL/GenBank/DDBJ databases">
        <title>Depth-based differentiation of microbial function through sediment-hosted aquifers and enrichment of novel symbionts in the deep terrestrial subsurface.</title>
        <authorList>
            <person name="Probst A.J."/>
            <person name="Ladd B."/>
            <person name="Jarett J.K."/>
            <person name="Geller-Mcgrath D.E."/>
            <person name="Sieber C.M."/>
            <person name="Emerson J.B."/>
            <person name="Anantharaman K."/>
            <person name="Thomas B.C."/>
            <person name="Malmstrom R."/>
            <person name="Stieglmeier M."/>
            <person name="Klingl A."/>
            <person name="Woyke T."/>
            <person name="Ryan C.M."/>
            <person name="Banfield J.F."/>
        </authorList>
    </citation>
    <scope>NUCLEOTIDE SEQUENCE [LARGE SCALE GENOMIC DNA]</scope>
    <source>
        <strain evidence="7">CG_4_10_14_0_8_um_filter_42_10</strain>
    </source>
</reference>
<evidence type="ECO:0000256" key="1">
    <source>
        <dbReference type="ARBA" id="ARBA00009943"/>
    </source>
</evidence>
<sequence length="340" mass="39613">MEVKILEDQNQIDEFIKAQRIKSGSFLQSYEWGEFQKHYGYKIWRLGIFDQAELKAVALVIKYPLPLGKSYFYCPKGPILEGRESRVEGRVEMFNLLFGKLKEISKNEKVIFIKFEPPVSKKEFEELKENLALKEAKAVQPQNNWLLDLDGTEEGILARMKQKTRYNIRLAQKKGVKIKVSDDSKQIDRLFALAQETAERNDIKTHPKSYYLKMIEMLARQKMAKLYQAEYNQKILAVNLMLSFGDTATYLHGGSSNEYRNVMAPYLLHWQAILDAKKEGKKYYDFGGVAPENESNHKWAGISRFKRSFGGFQVNSPGALDMVIKPFWYKLYQIGRRFKK</sequence>
<dbReference type="GO" id="GO:0009252">
    <property type="term" value="P:peptidoglycan biosynthetic process"/>
    <property type="evidence" value="ECO:0007669"/>
    <property type="project" value="UniProtKB-KW"/>
</dbReference>
<dbReference type="InterPro" id="IPR003447">
    <property type="entry name" value="FEMABX"/>
</dbReference>
<dbReference type="PANTHER" id="PTHR36174">
    <property type="entry name" value="LIPID II:GLYCINE GLYCYLTRANSFERASE"/>
    <property type="match status" value="1"/>
</dbReference>
<dbReference type="GO" id="GO:0071555">
    <property type="term" value="P:cell wall organization"/>
    <property type="evidence" value="ECO:0007669"/>
    <property type="project" value="UniProtKB-KW"/>
</dbReference>
<evidence type="ECO:0000313" key="8">
    <source>
        <dbReference type="Proteomes" id="UP000230779"/>
    </source>
</evidence>
<accession>A0A2M7RGM6</accession>
<dbReference type="EMBL" id="PFMD01000064">
    <property type="protein sequence ID" value="PIY95908.1"/>
    <property type="molecule type" value="Genomic_DNA"/>
</dbReference>
<proteinExistence type="inferred from homology"/>
<dbReference type="PANTHER" id="PTHR36174:SF1">
    <property type="entry name" value="LIPID II:GLYCINE GLYCYLTRANSFERASE"/>
    <property type="match status" value="1"/>
</dbReference>
<dbReference type="GO" id="GO:0008360">
    <property type="term" value="P:regulation of cell shape"/>
    <property type="evidence" value="ECO:0007669"/>
    <property type="project" value="UniProtKB-KW"/>
</dbReference>
<dbReference type="SUPFAM" id="SSF55729">
    <property type="entry name" value="Acyl-CoA N-acyltransferases (Nat)"/>
    <property type="match status" value="2"/>
</dbReference>
<name>A0A2M7RGM6_9BACT</name>
<keyword evidence="5" id="KW-0012">Acyltransferase</keyword>
<comment type="similarity">
    <text evidence="1">Belongs to the FemABX family.</text>
</comment>
<evidence type="ECO:0000256" key="6">
    <source>
        <dbReference type="ARBA" id="ARBA00023316"/>
    </source>
</evidence>
<keyword evidence="2" id="KW-0808">Transferase</keyword>
<keyword evidence="6" id="KW-0961">Cell wall biogenesis/degradation</keyword>
<dbReference type="InterPro" id="IPR050644">
    <property type="entry name" value="PG_Glycine_Bridge_Synth"/>
</dbReference>